<evidence type="ECO:0000313" key="3">
    <source>
        <dbReference type="Proteomes" id="UP000187203"/>
    </source>
</evidence>
<dbReference type="AlphaFoldDB" id="A0A1R3L401"/>
<feature type="compositionally biased region" description="Basic and acidic residues" evidence="1">
    <location>
        <begin position="42"/>
        <end position="79"/>
    </location>
</feature>
<organism evidence="2 3">
    <name type="scientific">Corchorus olitorius</name>
    <dbReference type="NCBI Taxonomy" id="93759"/>
    <lineage>
        <taxon>Eukaryota</taxon>
        <taxon>Viridiplantae</taxon>
        <taxon>Streptophyta</taxon>
        <taxon>Embryophyta</taxon>
        <taxon>Tracheophyta</taxon>
        <taxon>Spermatophyta</taxon>
        <taxon>Magnoliopsida</taxon>
        <taxon>eudicotyledons</taxon>
        <taxon>Gunneridae</taxon>
        <taxon>Pentapetalae</taxon>
        <taxon>rosids</taxon>
        <taxon>malvids</taxon>
        <taxon>Malvales</taxon>
        <taxon>Malvaceae</taxon>
        <taxon>Grewioideae</taxon>
        <taxon>Apeibeae</taxon>
        <taxon>Corchorus</taxon>
    </lineage>
</organism>
<evidence type="ECO:0000256" key="1">
    <source>
        <dbReference type="SAM" id="MobiDB-lite"/>
    </source>
</evidence>
<dbReference type="EMBL" id="AWUE01002201">
    <property type="protein sequence ID" value="OMP14072.1"/>
    <property type="molecule type" value="Genomic_DNA"/>
</dbReference>
<proteinExistence type="predicted"/>
<gene>
    <name evidence="2" type="ORF">COLO4_00340</name>
</gene>
<name>A0A1R3L401_9ROSI</name>
<keyword evidence="3" id="KW-1185">Reference proteome</keyword>
<dbReference type="Proteomes" id="UP000187203">
    <property type="component" value="Unassembled WGS sequence"/>
</dbReference>
<feature type="region of interest" description="Disordered" evidence="1">
    <location>
        <begin position="24"/>
        <end position="79"/>
    </location>
</feature>
<protein>
    <submittedName>
        <fullName evidence="2">Uncharacterized protein</fullName>
    </submittedName>
</protein>
<sequence>MLKRFNEMYPPRSDRYGVVAAAAIRKQQKTSKRTKRSQSPKSRVDRVSQADERIQLPLTERNETHKLNQEQKDEQVERQ</sequence>
<comment type="caution">
    <text evidence="2">The sequence shown here is derived from an EMBL/GenBank/DDBJ whole genome shotgun (WGS) entry which is preliminary data.</text>
</comment>
<evidence type="ECO:0000313" key="2">
    <source>
        <dbReference type="EMBL" id="OMP14072.1"/>
    </source>
</evidence>
<reference evidence="3" key="1">
    <citation type="submission" date="2013-09" db="EMBL/GenBank/DDBJ databases">
        <title>Corchorus olitorius genome sequencing.</title>
        <authorList>
            <person name="Alam M."/>
            <person name="Haque M.S."/>
            <person name="Islam M.S."/>
            <person name="Emdad E.M."/>
            <person name="Islam M.M."/>
            <person name="Ahmed B."/>
            <person name="Halim A."/>
            <person name="Hossen Q.M.M."/>
            <person name="Hossain M.Z."/>
            <person name="Ahmed R."/>
            <person name="Khan M.M."/>
            <person name="Islam R."/>
            <person name="Rashid M.M."/>
            <person name="Khan S.A."/>
            <person name="Rahman M.S."/>
            <person name="Alam M."/>
            <person name="Yahiya A.S."/>
            <person name="Khan M.S."/>
            <person name="Azam M.S."/>
            <person name="Haque T."/>
            <person name="Lashkar M.Z.H."/>
            <person name="Akhand A.I."/>
            <person name="Morshed G."/>
            <person name="Roy S."/>
            <person name="Uddin K.S."/>
            <person name="Rabeya T."/>
            <person name="Hossain A.S."/>
            <person name="Chowdhury A."/>
            <person name="Snigdha A.R."/>
            <person name="Mortoza M.S."/>
            <person name="Matin S.A."/>
            <person name="Hoque S.M.E."/>
            <person name="Islam M.K."/>
            <person name="Roy D.K."/>
            <person name="Haider R."/>
            <person name="Moosa M.M."/>
            <person name="Elias S.M."/>
            <person name="Hasan A.M."/>
            <person name="Jahan S."/>
            <person name="Shafiuddin M."/>
            <person name="Mahmood N."/>
            <person name="Shommy N.S."/>
        </authorList>
    </citation>
    <scope>NUCLEOTIDE SEQUENCE [LARGE SCALE GENOMIC DNA]</scope>
    <source>
        <strain evidence="3">cv. O-4</strain>
    </source>
</reference>
<feature type="compositionally biased region" description="Basic residues" evidence="1">
    <location>
        <begin position="26"/>
        <end position="38"/>
    </location>
</feature>
<accession>A0A1R3L401</accession>